<name>A0ABW7C6M2_9CYAN</name>
<keyword evidence="1" id="KW-0472">Membrane</keyword>
<reference evidence="3" key="1">
    <citation type="journal article" date="2024" name="Algal Res.">
        <title>Biochemical, toxicological and genomic investigation of a high-biomass producing Limnothrix strain isolated from Italian shallow drinking water reservoir.</title>
        <authorList>
            <person name="Simonazzi M."/>
            <person name="Shishido T.K."/>
            <person name="Delbaje E."/>
            <person name="Wahlsten M."/>
            <person name="Fewer D.P."/>
            <person name="Sivonen K."/>
            <person name="Pezzolesi L."/>
            <person name="Pistocchi R."/>
        </authorList>
    </citation>
    <scope>NUCLEOTIDE SEQUENCE [LARGE SCALE GENOMIC DNA]</scope>
    <source>
        <strain evidence="3">LRLZ20PSL1</strain>
    </source>
</reference>
<feature type="transmembrane region" description="Helical" evidence="1">
    <location>
        <begin position="157"/>
        <end position="174"/>
    </location>
</feature>
<protein>
    <submittedName>
        <fullName evidence="2">DUF4079 domain-containing protein</fullName>
    </submittedName>
</protein>
<proteinExistence type="predicted"/>
<organism evidence="2 3">
    <name type="scientific">Limnothrix redekei LRLZ20PSL1</name>
    <dbReference type="NCBI Taxonomy" id="3112953"/>
    <lineage>
        <taxon>Bacteria</taxon>
        <taxon>Bacillati</taxon>
        <taxon>Cyanobacteriota</taxon>
        <taxon>Cyanophyceae</taxon>
        <taxon>Pseudanabaenales</taxon>
        <taxon>Pseudanabaenaceae</taxon>
        <taxon>Limnothrix</taxon>
    </lineage>
</organism>
<dbReference type="RefSeq" id="WP_393010174.1">
    <property type="nucleotide sequence ID" value="NZ_JAZAQF010000007.1"/>
</dbReference>
<sequence length="240" mass="26242">MTAVDILGILHPGLAVVLVFPMIGIVSRAAWQIRQRRLATAAGQKSKIPPSVGLEHVEIGRWLTGSIVGIILVAFAYILFVDKANLFDAANWSQKGGLLATQLAFFGVTIGSLICLYRSSSKQWRATFATLSGMGLTVIAAQEGIYRRDHEWWVSHFYYGTLAGLLMIFALAILPEIYRNKAWRKAHIVANVVALLLFLGLGFTGARDLLELPLSWQKSFVYGGCNAETQTCQAPVPPAP</sequence>
<feature type="transmembrane region" description="Helical" evidence="1">
    <location>
        <begin position="186"/>
        <end position="206"/>
    </location>
</feature>
<dbReference type="Pfam" id="PF13301">
    <property type="entry name" value="DUF4079"/>
    <property type="match status" value="1"/>
</dbReference>
<dbReference type="InterPro" id="IPR025067">
    <property type="entry name" value="DUF4079"/>
</dbReference>
<keyword evidence="1" id="KW-0812">Transmembrane</keyword>
<feature type="transmembrane region" description="Helical" evidence="1">
    <location>
        <begin position="124"/>
        <end position="145"/>
    </location>
</feature>
<evidence type="ECO:0000313" key="2">
    <source>
        <dbReference type="EMBL" id="MFG3816347.1"/>
    </source>
</evidence>
<gene>
    <name evidence="2" type="ORF">VPK24_01755</name>
</gene>
<dbReference type="EMBL" id="JAZAQF010000007">
    <property type="protein sequence ID" value="MFG3816347.1"/>
    <property type="molecule type" value="Genomic_DNA"/>
</dbReference>
<evidence type="ECO:0000313" key="3">
    <source>
        <dbReference type="Proteomes" id="UP001604335"/>
    </source>
</evidence>
<feature type="transmembrane region" description="Helical" evidence="1">
    <location>
        <begin position="6"/>
        <end position="27"/>
    </location>
</feature>
<accession>A0ABW7C6M2</accession>
<evidence type="ECO:0000256" key="1">
    <source>
        <dbReference type="SAM" id="Phobius"/>
    </source>
</evidence>
<dbReference type="Proteomes" id="UP001604335">
    <property type="component" value="Unassembled WGS sequence"/>
</dbReference>
<feature type="transmembrane region" description="Helical" evidence="1">
    <location>
        <begin position="100"/>
        <end position="117"/>
    </location>
</feature>
<keyword evidence="1" id="KW-1133">Transmembrane helix</keyword>
<comment type="caution">
    <text evidence="2">The sequence shown here is derived from an EMBL/GenBank/DDBJ whole genome shotgun (WGS) entry which is preliminary data.</text>
</comment>
<keyword evidence="3" id="KW-1185">Reference proteome</keyword>
<feature type="transmembrane region" description="Helical" evidence="1">
    <location>
        <begin position="62"/>
        <end position="80"/>
    </location>
</feature>